<evidence type="ECO:0000256" key="1">
    <source>
        <dbReference type="SAM" id="MobiDB-lite"/>
    </source>
</evidence>
<dbReference type="EMBL" id="JAXLPB010000010">
    <property type="protein sequence ID" value="MDY8111083.1"/>
    <property type="molecule type" value="Genomic_DNA"/>
</dbReference>
<evidence type="ECO:0000256" key="2">
    <source>
        <dbReference type="SAM" id="Phobius"/>
    </source>
</evidence>
<sequence>MPDNSKEHDGSKSRGQNGRLEETPTLPTRADVRRNLAEWEVELRRRVAILVRNVVDQNQLPNEPTLRRLGLDGRRYYQTSLQLAFRRNIDAQANREVVAENAGDRMRGRALVQLSSKPNWHDRRSERPKYTKRARKSSRPLVAAIIVATILTLNSDLLAKVFTSLLERMTSYGLL</sequence>
<feature type="compositionally biased region" description="Basic and acidic residues" evidence="1">
    <location>
        <begin position="1"/>
        <end position="12"/>
    </location>
</feature>
<keyword evidence="2" id="KW-0472">Membrane</keyword>
<reference evidence="3 4" key="1">
    <citation type="submission" date="2023-12" db="EMBL/GenBank/DDBJ databases">
        <title>Description of Novel Strain Fulvimarina sp. 2208YS6-2-32 isolated from Uroteuthis (Photololigo) edulis.</title>
        <authorList>
            <person name="Park J.-S."/>
        </authorList>
    </citation>
    <scope>NUCLEOTIDE SEQUENCE [LARGE SCALE GENOMIC DNA]</scope>
    <source>
        <strain evidence="3 4">2208YS6-2-32</strain>
    </source>
</reference>
<gene>
    <name evidence="3" type="ORF">U0C82_18325</name>
</gene>
<evidence type="ECO:0000313" key="3">
    <source>
        <dbReference type="EMBL" id="MDY8111083.1"/>
    </source>
</evidence>
<evidence type="ECO:0000313" key="4">
    <source>
        <dbReference type="Proteomes" id="UP001294412"/>
    </source>
</evidence>
<keyword evidence="2" id="KW-0812">Transmembrane</keyword>
<keyword evidence="2" id="KW-1133">Transmembrane helix</keyword>
<dbReference type="Proteomes" id="UP001294412">
    <property type="component" value="Unassembled WGS sequence"/>
</dbReference>
<organism evidence="3 4">
    <name type="scientific">Fulvimarina uroteuthidis</name>
    <dbReference type="NCBI Taxonomy" id="3098149"/>
    <lineage>
        <taxon>Bacteria</taxon>
        <taxon>Pseudomonadati</taxon>
        <taxon>Pseudomonadota</taxon>
        <taxon>Alphaproteobacteria</taxon>
        <taxon>Hyphomicrobiales</taxon>
        <taxon>Aurantimonadaceae</taxon>
        <taxon>Fulvimarina</taxon>
    </lineage>
</organism>
<proteinExistence type="predicted"/>
<protein>
    <submittedName>
        <fullName evidence="3">Uncharacterized protein</fullName>
    </submittedName>
</protein>
<comment type="caution">
    <text evidence="3">The sequence shown here is derived from an EMBL/GenBank/DDBJ whole genome shotgun (WGS) entry which is preliminary data.</text>
</comment>
<name>A0ABU5I8E2_9HYPH</name>
<keyword evidence="4" id="KW-1185">Reference proteome</keyword>
<feature type="transmembrane region" description="Helical" evidence="2">
    <location>
        <begin position="141"/>
        <end position="162"/>
    </location>
</feature>
<dbReference type="RefSeq" id="WP_322189209.1">
    <property type="nucleotide sequence ID" value="NZ_JAXLPB010000010.1"/>
</dbReference>
<accession>A0ABU5I8E2</accession>
<feature type="region of interest" description="Disordered" evidence="1">
    <location>
        <begin position="1"/>
        <end position="28"/>
    </location>
</feature>